<dbReference type="AlphaFoldDB" id="A0A446CZ68"/>
<evidence type="ECO:0000256" key="3">
    <source>
        <dbReference type="ARBA" id="ARBA00022741"/>
    </source>
</evidence>
<dbReference type="InterPro" id="IPR003439">
    <property type="entry name" value="ABC_transporter-like_ATP-bd"/>
</dbReference>
<dbReference type="InterPro" id="IPR013611">
    <property type="entry name" value="Transp-assoc_OB_typ2"/>
</dbReference>
<dbReference type="GO" id="GO:0043190">
    <property type="term" value="C:ATP-binding cassette (ABC) transporter complex"/>
    <property type="evidence" value="ECO:0007669"/>
    <property type="project" value="InterPro"/>
</dbReference>
<dbReference type="PROSITE" id="PS00211">
    <property type="entry name" value="ABC_TRANSPORTER_1"/>
    <property type="match status" value="1"/>
</dbReference>
<dbReference type="InterPro" id="IPR003593">
    <property type="entry name" value="AAA+_ATPase"/>
</dbReference>
<dbReference type="PANTHER" id="PTHR42781">
    <property type="entry name" value="SPERMIDINE/PUTRESCINE IMPORT ATP-BINDING PROTEIN POTA"/>
    <property type="match status" value="1"/>
</dbReference>
<keyword evidence="3" id="KW-0547">Nucleotide-binding</keyword>
<dbReference type="SUPFAM" id="SSF52540">
    <property type="entry name" value="P-loop containing nucleoside triphosphate hydrolases"/>
    <property type="match status" value="1"/>
</dbReference>
<keyword evidence="6" id="KW-0378">Hydrolase</keyword>
<dbReference type="GO" id="GO:0016887">
    <property type="term" value="F:ATP hydrolysis activity"/>
    <property type="evidence" value="ECO:0007669"/>
    <property type="project" value="InterPro"/>
</dbReference>
<proteinExistence type="predicted"/>
<dbReference type="EC" id="3.6.3.31" evidence="6"/>
<dbReference type="RefSeq" id="WP_129245826.1">
    <property type="nucleotide sequence ID" value="NZ_UFQC01000046.1"/>
</dbReference>
<dbReference type="InterPro" id="IPR027417">
    <property type="entry name" value="P-loop_NTPase"/>
</dbReference>
<dbReference type="PROSITE" id="PS50893">
    <property type="entry name" value="ABC_TRANSPORTER_2"/>
    <property type="match status" value="1"/>
</dbReference>
<gene>
    <name evidence="6" type="primary">potA_12</name>
    <name evidence="6" type="ORF">AVE30378_05537</name>
</gene>
<dbReference type="GO" id="GO:0005524">
    <property type="term" value="F:ATP binding"/>
    <property type="evidence" value="ECO:0007669"/>
    <property type="project" value="UniProtKB-KW"/>
</dbReference>
<name>A0A446CZ68_9BURK</name>
<dbReference type="Pfam" id="PF00005">
    <property type="entry name" value="ABC_tran"/>
    <property type="match status" value="1"/>
</dbReference>
<sequence length="366" mass="38981">MNSSHSPAEPLLRVQGLRKLFGSTAALDGIDFSLAPGEFLTLLGPSGSGKTTTLMSIAGFVAPSAGEIFHRGAPITSRPPEDRGFGMVFQGYALFPHMTVEQNVRFPLSIRGVSGGEARTRARAALEQVQLGAYAGRYPRQLSGGQQQRVALARALVYRPDALLLDEPLSALDKKLRADLQWELRKLNKESGASFLYVTHDQEEALSMSDRIVIFNQGRIAQIGSPSELYERPASLFVAEFLGRSNVLQGTVRSAGQDGLAVDYEGGVIQVAGAPRACAAGDSVSLVVRPHKLRLASAGQPGLQARVEAVGYAGNLLNYLLRTPRGTPLYLECVAGAGQHPDLRQGADVLVAVDGEAVSVLEAARP</sequence>
<dbReference type="Gene3D" id="2.40.50.140">
    <property type="entry name" value="Nucleic acid-binding proteins"/>
    <property type="match status" value="1"/>
</dbReference>
<evidence type="ECO:0000256" key="2">
    <source>
        <dbReference type="ARBA" id="ARBA00022475"/>
    </source>
</evidence>
<dbReference type="Proteomes" id="UP000289465">
    <property type="component" value="Unassembled WGS sequence"/>
</dbReference>
<dbReference type="GO" id="GO:0015697">
    <property type="term" value="P:quaternary ammonium group transport"/>
    <property type="evidence" value="ECO:0007669"/>
    <property type="project" value="UniProtKB-ARBA"/>
</dbReference>
<dbReference type="Pfam" id="PF08402">
    <property type="entry name" value="TOBE_2"/>
    <property type="match status" value="1"/>
</dbReference>
<keyword evidence="2" id="KW-0472">Membrane</keyword>
<keyword evidence="4 6" id="KW-0067">ATP-binding</keyword>
<dbReference type="InterPro" id="IPR050093">
    <property type="entry name" value="ABC_SmlMolc_Importer"/>
</dbReference>
<evidence type="ECO:0000259" key="5">
    <source>
        <dbReference type="PROSITE" id="PS50893"/>
    </source>
</evidence>
<evidence type="ECO:0000313" key="6">
    <source>
        <dbReference type="EMBL" id="SSW73168.1"/>
    </source>
</evidence>
<evidence type="ECO:0000256" key="1">
    <source>
        <dbReference type="ARBA" id="ARBA00022448"/>
    </source>
</evidence>
<dbReference type="Gene3D" id="2.40.50.100">
    <property type="match status" value="1"/>
</dbReference>
<dbReference type="SMART" id="SM00382">
    <property type="entry name" value="AAA"/>
    <property type="match status" value="1"/>
</dbReference>
<dbReference type="OrthoDB" id="5298774at2"/>
<dbReference type="SUPFAM" id="SSF50331">
    <property type="entry name" value="MOP-like"/>
    <property type="match status" value="1"/>
</dbReference>
<keyword evidence="1" id="KW-0813">Transport</keyword>
<reference evidence="6 7" key="1">
    <citation type="submission" date="2018-07" db="EMBL/GenBank/DDBJ databases">
        <authorList>
            <person name="Peeters C."/>
        </authorList>
    </citation>
    <scope>NUCLEOTIDE SEQUENCE [LARGE SCALE GENOMIC DNA]</scope>
    <source>
        <strain evidence="6 7">LMG 30378</strain>
    </source>
</reference>
<feature type="domain" description="ABC transporter" evidence="5">
    <location>
        <begin position="12"/>
        <end position="242"/>
    </location>
</feature>
<dbReference type="InterPro" id="IPR012340">
    <property type="entry name" value="NA-bd_OB-fold"/>
</dbReference>
<dbReference type="EMBL" id="UFQC01000046">
    <property type="protein sequence ID" value="SSW73168.1"/>
    <property type="molecule type" value="Genomic_DNA"/>
</dbReference>
<dbReference type="Gene3D" id="3.40.50.300">
    <property type="entry name" value="P-loop containing nucleotide triphosphate hydrolases"/>
    <property type="match status" value="1"/>
</dbReference>
<organism evidence="6 7">
    <name type="scientific">Achromobacter veterisilvae</name>
    <dbReference type="NCBI Taxonomy" id="2069367"/>
    <lineage>
        <taxon>Bacteria</taxon>
        <taxon>Pseudomonadati</taxon>
        <taxon>Pseudomonadota</taxon>
        <taxon>Betaproteobacteria</taxon>
        <taxon>Burkholderiales</taxon>
        <taxon>Alcaligenaceae</taxon>
        <taxon>Achromobacter</taxon>
    </lineage>
</organism>
<dbReference type="GO" id="GO:0022857">
    <property type="term" value="F:transmembrane transporter activity"/>
    <property type="evidence" value="ECO:0007669"/>
    <property type="project" value="InterPro"/>
</dbReference>
<dbReference type="FunFam" id="3.40.50.300:FF:000425">
    <property type="entry name" value="Probable ABC transporter, ATP-binding subunit"/>
    <property type="match status" value="1"/>
</dbReference>
<keyword evidence="2" id="KW-1003">Cell membrane</keyword>
<accession>A0A446CZ68</accession>
<dbReference type="PANTHER" id="PTHR42781:SF4">
    <property type="entry name" value="SPERMIDINE_PUTRESCINE IMPORT ATP-BINDING PROTEIN POTA"/>
    <property type="match status" value="1"/>
</dbReference>
<dbReference type="InterPro" id="IPR008995">
    <property type="entry name" value="Mo/tungstate-bd_C_term_dom"/>
</dbReference>
<evidence type="ECO:0000313" key="7">
    <source>
        <dbReference type="Proteomes" id="UP000289465"/>
    </source>
</evidence>
<protein>
    <submittedName>
        <fullName evidence="6">Spermidine/putrescine import ATP-binding protein PotA</fullName>
        <ecNumber evidence="6">3.6.3.31</ecNumber>
    </submittedName>
</protein>
<dbReference type="InterPro" id="IPR017871">
    <property type="entry name" value="ABC_transporter-like_CS"/>
</dbReference>
<evidence type="ECO:0000256" key="4">
    <source>
        <dbReference type="ARBA" id="ARBA00022840"/>
    </source>
</evidence>